<proteinExistence type="predicted"/>
<comment type="caution">
    <text evidence="2">The sequence shown here is derived from an EMBL/GenBank/DDBJ whole genome shotgun (WGS) entry which is preliminary data.</text>
</comment>
<evidence type="ECO:0000313" key="2">
    <source>
        <dbReference type="EMBL" id="CAI6374659.1"/>
    </source>
</evidence>
<reference evidence="2 3" key="1">
    <citation type="submission" date="2023-01" db="EMBL/GenBank/DDBJ databases">
        <authorList>
            <person name="Whitehead M."/>
        </authorList>
    </citation>
    <scope>NUCLEOTIDE SEQUENCE [LARGE SCALE GENOMIC DNA]</scope>
</reference>
<name>A0AAV0Y156_9HEMI</name>
<gene>
    <name evidence="2" type="ORF">MEUPH1_LOCUS28262</name>
</gene>
<evidence type="ECO:0000256" key="1">
    <source>
        <dbReference type="SAM" id="SignalP"/>
    </source>
</evidence>
<keyword evidence="3" id="KW-1185">Reference proteome</keyword>
<sequence>MKIFSVAVIMAIAATVTVSNGATDSGLDVDYMKEIPNIYSRCPPNVTADFDVIFNGEDSSTAKGCASLKFSSRHGSNEMKVFRVKFGQINDGVCVLGDYADVVQLVFSCTSQSATKPLDFNNGKVYGLNGLLLKPEGKLQTRCVLYKMTNHVMTMMAVSGTTSCEGLSSMMFYSQATPLAGSMLLRLNKPRDNPRYRRSTSEDKNSTQLNFFSGSRYYWKTG</sequence>
<organism evidence="2 3">
    <name type="scientific">Macrosiphum euphorbiae</name>
    <name type="common">potato aphid</name>
    <dbReference type="NCBI Taxonomy" id="13131"/>
    <lineage>
        <taxon>Eukaryota</taxon>
        <taxon>Metazoa</taxon>
        <taxon>Ecdysozoa</taxon>
        <taxon>Arthropoda</taxon>
        <taxon>Hexapoda</taxon>
        <taxon>Insecta</taxon>
        <taxon>Pterygota</taxon>
        <taxon>Neoptera</taxon>
        <taxon>Paraneoptera</taxon>
        <taxon>Hemiptera</taxon>
        <taxon>Sternorrhyncha</taxon>
        <taxon>Aphidomorpha</taxon>
        <taxon>Aphidoidea</taxon>
        <taxon>Aphididae</taxon>
        <taxon>Macrosiphini</taxon>
        <taxon>Macrosiphum</taxon>
    </lineage>
</organism>
<dbReference type="AlphaFoldDB" id="A0AAV0Y156"/>
<protein>
    <submittedName>
        <fullName evidence="2">Uncharacterized protein</fullName>
    </submittedName>
</protein>
<dbReference type="EMBL" id="CARXXK010001238">
    <property type="protein sequence ID" value="CAI6374659.1"/>
    <property type="molecule type" value="Genomic_DNA"/>
</dbReference>
<dbReference type="Proteomes" id="UP001160148">
    <property type="component" value="Unassembled WGS sequence"/>
</dbReference>
<feature type="chain" id="PRO_5043561370" evidence="1">
    <location>
        <begin position="22"/>
        <end position="222"/>
    </location>
</feature>
<feature type="signal peptide" evidence="1">
    <location>
        <begin position="1"/>
        <end position="21"/>
    </location>
</feature>
<keyword evidence="1" id="KW-0732">Signal</keyword>
<evidence type="ECO:0000313" key="3">
    <source>
        <dbReference type="Proteomes" id="UP001160148"/>
    </source>
</evidence>
<accession>A0AAV0Y156</accession>